<organism evidence="1 2">
    <name type="scientific">Papaver somniferum</name>
    <name type="common">Opium poppy</name>
    <dbReference type="NCBI Taxonomy" id="3469"/>
    <lineage>
        <taxon>Eukaryota</taxon>
        <taxon>Viridiplantae</taxon>
        <taxon>Streptophyta</taxon>
        <taxon>Embryophyta</taxon>
        <taxon>Tracheophyta</taxon>
        <taxon>Spermatophyta</taxon>
        <taxon>Magnoliopsida</taxon>
        <taxon>Ranunculales</taxon>
        <taxon>Papaveraceae</taxon>
        <taxon>Papaveroideae</taxon>
        <taxon>Papaver</taxon>
    </lineage>
</organism>
<keyword evidence="2" id="KW-1185">Reference proteome</keyword>
<reference evidence="1 2" key="1">
    <citation type="journal article" date="2018" name="Science">
        <title>The opium poppy genome and morphinan production.</title>
        <authorList>
            <person name="Guo L."/>
            <person name="Winzer T."/>
            <person name="Yang X."/>
            <person name="Li Y."/>
            <person name="Ning Z."/>
            <person name="He Z."/>
            <person name="Teodor R."/>
            <person name="Lu Y."/>
            <person name="Bowser T.A."/>
            <person name="Graham I.A."/>
            <person name="Ye K."/>
        </authorList>
    </citation>
    <scope>NUCLEOTIDE SEQUENCE [LARGE SCALE GENOMIC DNA]</scope>
    <source>
        <strain evidence="2">cv. HN1</strain>
        <tissue evidence="1">Leaves</tissue>
    </source>
</reference>
<protein>
    <submittedName>
        <fullName evidence="1">Uncharacterized protein</fullName>
    </submittedName>
</protein>
<dbReference type="EMBL" id="CM010720">
    <property type="protein sequence ID" value="RZC64607.1"/>
    <property type="molecule type" value="Genomic_DNA"/>
</dbReference>
<proteinExistence type="predicted"/>
<evidence type="ECO:0000313" key="1">
    <source>
        <dbReference type="EMBL" id="RZC64607.1"/>
    </source>
</evidence>
<evidence type="ECO:0000313" key="2">
    <source>
        <dbReference type="Proteomes" id="UP000316621"/>
    </source>
</evidence>
<dbReference type="Gramene" id="RZC64607">
    <property type="protein sequence ID" value="RZC64607"/>
    <property type="gene ID" value="C5167_008302"/>
</dbReference>
<sequence>MNSSGVIRGIDVGEGRDLLSILPHFGNPTNHMTSFHQCQCRNLLRLQKGSFQRQFEEDFFSSMKRVQ</sequence>
<dbReference type="Proteomes" id="UP000316621">
    <property type="component" value="Chromosome 6"/>
</dbReference>
<dbReference type="AlphaFoldDB" id="A0A4Y7JV70"/>
<gene>
    <name evidence="1" type="ORF">C5167_008302</name>
</gene>
<name>A0A4Y7JV70_PAPSO</name>
<accession>A0A4Y7JV70</accession>